<dbReference type="AlphaFoldDB" id="A0A915DXI1"/>
<feature type="signal peptide" evidence="1">
    <location>
        <begin position="1"/>
        <end position="24"/>
    </location>
</feature>
<reference evidence="3" key="1">
    <citation type="submission" date="2022-11" db="UniProtKB">
        <authorList>
            <consortium name="WormBaseParasite"/>
        </authorList>
    </citation>
    <scope>IDENTIFICATION</scope>
</reference>
<keyword evidence="2" id="KW-1185">Reference proteome</keyword>
<evidence type="ECO:0000313" key="3">
    <source>
        <dbReference type="WBParaSite" id="jg24223.1"/>
    </source>
</evidence>
<dbReference type="Proteomes" id="UP000887574">
    <property type="component" value="Unplaced"/>
</dbReference>
<organism evidence="2 3">
    <name type="scientific">Ditylenchus dipsaci</name>
    <dbReference type="NCBI Taxonomy" id="166011"/>
    <lineage>
        <taxon>Eukaryota</taxon>
        <taxon>Metazoa</taxon>
        <taxon>Ecdysozoa</taxon>
        <taxon>Nematoda</taxon>
        <taxon>Chromadorea</taxon>
        <taxon>Rhabditida</taxon>
        <taxon>Tylenchina</taxon>
        <taxon>Tylenchomorpha</taxon>
        <taxon>Sphaerularioidea</taxon>
        <taxon>Anguinidae</taxon>
        <taxon>Anguininae</taxon>
        <taxon>Ditylenchus</taxon>
    </lineage>
</organism>
<keyword evidence="1" id="KW-0732">Signal</keyword>
<proteinExistence type="predicted"/>
<sequence>MMRLSFNQAVIMVCLNLLMSSVSTVLNGKIHFAHCHHYYNTEGGLAKMQRLELAIEEYESPKRGKATKFKQLDVYENEDLFNAWSSSALANWKLHQSINLEKSRTEEYLCKFSRLRNCGCQMKLRIKRPHDSEQIIVEQSYGTHEHKLKKPLVLNESVKKIVREDKTLSAMQIQDKIEASQRQTRSSIPLPSVKQLENLNKHHLPEDFNEPYVVKFDTRVEDETEQFCLVWSTRRLFEMQKHSRMLQVDGTYKTNWLGFPILLSDFSDSNCKFLATFMALVSSETTWSYKCFLSAISSLGYAPKLVMGDGDTKISAGAFILLSFVYLFLSASSCRGNVGHILRAMCFAHVMPNLDKKLRPKELKRVRMMIEGDVCFLQQATSEAEFVQVRSMSIHRVFDYTSEHDEAIDAFAKGIKGPTAWREFKTLHPWAKVIRADTIRQRYINNKQKQYWTVWADATNLINFGCRKCHNSCAAIASARRFRDVVKSVDDYVSSSTETFTPSSFVCDGVLCASPITAIESISFTSVDQGGSQILQEDD</sequence>
<dbReference type="WBParaSite" id="jg24223.1">
    <property type="protein sequence ID" value="jg24223.1"/>
    <property type="gene ID" value="jg24223"/>
</dbReference>
<protein>
    <submittedName>
        <fullName evidence="3">MULE transposase domain-containing protein</fullName>
    </submittedName>
</protein>
<accession>A0A915DXI1</accession>
<feature type="chain" id="PRO_5038035957" evidence="1">
    <location>
        <begin position="25"/>
        <end position="539"/>
    </location>
</feature>
<name>A0A915DXI1_9BILA</name>
<evidence type="ECO:0000256" key="1">
    <source>
        <dbReference type="SAM" id="SignalP"/>
    </source>
</evidence>
<evidence type="ECO:0000313" key="2">
    <source>
        <dbReference type="Proteomes" id="UP000887574"/>
    </source>
</evidence>